<comment type="similarity">
    <text evidence="1">Belongs to the LysR transcriptional regulatory family.</text>
</comment>
<dbReference type="PANTHER" id="PTHR30537">
    <property type="entry name" value="HTH-TYPE TRANSCRIPTIONAL REGULATOR"/>
    <property type="match status" value="1"/>
</dbReference>
<dbReference type="PANTHER" id="PTHR30537:SF21">
    <property type="entry name" value="HTH-TYPE TRANSCRIPTIONAL REGULATOR SINR-RELATED"/>
    <property type="match status" value="1"/>
</dbReference>
<feature type="domain" description="HTH lysR-type" evidence="5">
    <location>
        <begin position="4"/>
        <end position="61"/>
    </location>
</feature>
<dbReference type="Gene3D" id="1.10.10.10">
    <property type="entry name" value="Winged helix-like DNA-binding domain superfamily/Winged helix DNA-binding domain"/>
    <property type="match status" value="1"/>
</dbReference>
<sequence>MATDRLGDMRLFVEAAALGSLSAAGRKLGFSPAAASARLAKLEATLHTRLIDRSTRQLRLTEEGRLYHRHCCIALRAIEDGEAALQASQGAVRGKVRISASADFGRHLLNQWLDDFIRAQPELKIALTLTDSLSELLHDDVDFAIRFGKPENDSLIARRLAPNWRVLCAAPEYLARHGTPRTPADLAGHRFIVLVTAAGPLNEFHFVSGGKRSTHTVAMDNAWETNDGALARTWALAGVGIARKTIWDAAADIRAGALEVLLPDLVESEPGIYAVFHRNRYMTPRVRVLLDFLVDRFQRSTAEILAGLPAPLASASSKMG</sequence>
<dbReference type="InterPro" id="IPR005119">
    <property type="entry name" value="LysR_subst-bd"/>
</dbReference>
<organism evidence="6 7">
    <name type="scientific">Cupriavidus malaysiensis</name>
    <dbReference type="NCBI Taxonomy" id="367825"/>
    <lineage>
        <taxon>Bacteria</taxon>
        <taxon>Pseudomonadati</taxon>
        <taxon>Pseudomonadota</taxon>
        <taxon>Betaproteobacteria</taxon>
        <taxon>Burkholderiales</taxon>
        <taxon>Burkholderiaceae</taxon>
        <taxon>Cupriavidus</taxon>
    </lineage>
</organism>
<evidence type="ECO:0000256" key="1">
    <source>
        <dbReference type="ARBA" id="ARBA00009437"/>
    </source>
</evidence>
<name>A0ABM6FCE6_9BURK</name>
<dbReference type="CDD" id="cd08422">
    <property type="entry name" value="PBP2_CrgA_like"/>
    <property type="match status" value="1"/>
</dbReference>
<evidence type="ECO:0000256" key="2">
    <source>
        <dbReference type="ARBA" id="ARBA00023015"/>
    </source>
</evidence>
<dbReference type="InterPro" id="IPR036390">
    <property type="entry name" value="WH_DNA-bd_sf"/>
</dbReference>
<evidence type="ECO:0000256" key="3">
    <source>
        <dbReference type="ARBA" id="ARBA00023125"/>
    </source>
</evidence>
<protein>
    <submittedName>
        <fullName evidence="6">LysR family transcriptional regulator</fullName>
    </submittedName>
</protein>
<accession>A0ABM6FCE6</accession>
<dbReference type="InterPro" id="IPR000847">
    <property type="entry name" value="LysR_HTH_N"/>
</dbReference>
<gene>
    <name evidence="6" type="ORF">BKK80_26755</name>
</gene>
<dbReference type="Pfam" id="PF03466">
    <property type="entry name" value="LysR_substrate"/>
    <property type="match status" value="1"/>
</dbReference>
<evidence type="ECO:0000313" key="7">
    <source>
        <dbReference type="Proteomes" id="UP000177515"/>
    </source>
</evidence>
<keyword evidence="7" id="KW-1185">Reference proteome</keyword>
<dbReference type="PROSITE" id="PS50931">
    <property type="entry name" value="HTH_LYSR"/>
    <property type="match status" value="1"/>
</dbReference>
<keyword evidence="4" id="KW-0804">Transcription</keyword>
<proteinExistence type="inferred from homology"/>
<dbReference type="SUPFAM" id="SSF46785">
    <property type="entry name" value="Winged helix' DNA-binding domain"/>
    <property type="match status" value="1"/>
</dbReference>
<dbReference type="SUPFAM" id="SSF53850">
    <property type="entry name" value="Periplasmic binding protein-like II"/>
    <property type="match status" value="1"/>
</dbReference>
<keyword evidence="2" id="KW-0805">Transcription regulation</keyword>
<evidence type="ECO:0000259" key="5">
    <source>
        <dbReference type="PROSITE" id="PS50931"/>
    </source>
</evidence>
<evidence type="ECO:0000256" key="4">
    <source>
        <dbReference type="ARBA" id="ARBA00023163"/>
    </source>
</evidence>
<reference evidence="6 7" key="1">
    <citation type="submission" date="2016-10" db="EMBL/GenBank/DDBJ databases">
        <title>Complete genome sequences of three Cupriavidus strains isolated from various Malaysian environments.</title>
        <authorList>
            <person name="Abdullah A.A.-A."/>
            <person name="Shafie N.A.H."/>
            <person name="Lau N.S."/>
        </authorList>
    </citation>
    <scope>NUCLEOTIDE SEQUENCE [LARGE SCALE GENOMIC DNA]</scope>
    <source>
        <strain evidence="6 7">USMAA1020</strain>
    </source>
</reference>
<dbReference type="InterPro" id="IPR058163">
    <property type="entry name" value="LysR-type_TF_proteobact-type"/>
</dbReference>
<keyword evidence="3" id="KW-0238">DNA-binding</keyword>
<dbReference type="RefSeq" id="WP_071039924.1">
    <property type="nucleotide sequence ID" value="NZ_CP017755.1"/>
</dbReference>
<evidence type="ECO:0000313" key="6">
    <source>
        <dbReference type="EMBL" id="AOZ09382.1"/>
    </source>
</evidence>
<dbReference type="Pfam" id="PF00126">
    <property type="entry name" value="HTH_1"/>
    <property type="match status" value="1"/>
</dbReference>
<dbReference type="Gene3D" id="3.40.190.290">
    <property type="match status" value="1"/>
</dbReference>
<dbReference type="Proteomes" id="UP000177515">
    <property type="component" value="Chromosome 2"/>
</dbReference>
<dbReference type="InterPro" id="IPR036388">
    <property type="entry name" value="WH-like_DNA-bd_sf"/>
</dbReference>
<dbReference type="EMBL" id="CP017755">
    <property type="protein sequence ID" value="AOZ09382.1"/>
    <property type="molecule type" value="Genomic_DNA"/>
</dbReference>